<name>A0A914EJP5_9BILA</name>
<dbReference type="Proteomes" id="UP000887540">
    <property type="component" value="Unplaced"/>
</dbReference>
<feature type="transmembrane region" description="Helical" evidence="1">
    <location>
        <begin position="12"/>
        <end position="30"/>
    </location>
</feature>
<keyword evidence="1" id="KW-0472">Membrane</keyword>
<evidence type="ECO:0000313" key="3">
    <source>
        <dbReference type="WBParaSite" id="ACRNAN_scaffold8836.g11711.t1"/>
    </source>
</evidence>
<organism evidence="2 3">
    <name type="scientific">Acrobeloides nanus</name>
    <dbReference type="NCBI Taxonomy" id="290746"/>
    <lineage>
        <taxon>Eukaryota</taxon>
        <taxon>Metazoa</taxon>
        <taxon>Ecdysozoa</taxon>
        <taxon>Nematoda</taxon>
        <taxon>Chromadorea</taxon>
        <taxon>Rhabditida</taxon>
        <taxon>Tylenchina</taxon>
        <taxon>Cephalobomorpha</taxon>
        <taxon>Cephaloboidea</taxon>
        <taxon>Cephalobidae</taxon>
        <taxon>Acrobeloides</taxon>
    </lineage>
</organism>
<keyword evidence="2" id="KW-1185">Reference proteome</keyword>
<keyword evidence="1" id="KW-1133">Transmembrane helix</keyword>
<protein>
    <submittedName>
        <fullName evidence="3">Uncharacterized protein</fullName>
    </submittedName>
</protein>
<proteinExistence type="predicted"/>
<dbReference type="WBParaSite" id="ACRNAN_scaffold8836.g11711.t1">
    <property type="protein sequence ID" value="ACRNAN_scaffold8836.g11711.t1"/>
    <property type="gene ID" value="ACRNAN_scaffold8836.g11711"/>
</dbReference>
<keyword evidence="1" id="KW-0812">Transmembrane</keyword>
<sequence length="86" mass="9702">MYLIAKVKKLHNSYGIISFVQALVMSILLVEHLTLETVYIIHHRCYVTLAYSSGNLSVVDNSNQFSLGDNSFGIKVFDYLSRSIDS</sequence>
<evidence type="ECO:0000313" key="2">
    <source>
        <dbReference type="Proteomes" id="UP000887540"/>
    </source>
</evidence>
<reference evidence="3" key="1">
    <citation type="submission" date="2022-11" db="UniProtKB">
        <authorList>
            <consortium name="WormBaseParasite"/>
        </authorList>
    </citation>
    <scope>IDENTIFICATION</scope>
</reference>
<accession>A0A914EJP5</accession>
<evidence type="ECO:0000256" key="1">
    <source>
        <dbReference type="SAM" id="Phobius"/>
    </source>
</evidence>
<dbReference type="AlphaFoldDB" id="A0A914EJP5"/>